<dbReference type="RefSeq" id="WP_176130449.1">
    <property type="nucleotide sequence ID" value="NZ_CADDZZ010000008.1"/>
</dbReference>
<dbReference type="EMBL" id="JAEDXG010000009">
    <property type="protein sequence ID" value="MBH9697041.1"/>
    <property type="molecule type" value="Genomic_DNA"/>
</dbReference>
<sequence length="189" mass="21222">MTGEIEAIVRKNISGVCDSFVLNTVCVTLQDNGFIEAAGQNLSSVRAIHRASERICPEIIKRDLRFQDFLVDRIMVASVRPQRHWLIEALGNLDSCVDRGNIFKHAITPQTSLLTLAWGIPMLLANVAFGIKAGYFRKFTAHGKFDGWVEGHVNTEKIDARLILEELLAGNDGVPAKYRQRLEEALKRY</sequence>
<dbReference type="AlphaFoldDB" id="A0A8I1AU36"/>
<name>A0A8I1AU36_BURCE</name>
<reference evidence="1" key="1">
    <citation type="submission" date="2020-12" db="EMBL/GenBank/DDBJ databases">
        <title>Burkholderia cepacia complex in Mexico.</title>
        <authorList>
            <person name="Estrada P."/>
        </authorList>
    </citation>
    <scope>NUCLEOTIDE SEQUENCE</scope>
    <source>
        <strain evidence="1">871</strain>
    </source>
</reference>
<evidence type="ECO:0000313" key="2">
    <source>
        <dbReference type="Proteomes" id="UP000645612"/>
    </source>
</evidence>
<dbReference type="Proteomes" id="UP000645612">
    <property type="component" value="Unassembled WGS sequence"/>
</dbReference>
<gene>
    <name evidence="1" type="ORF">JAO13_11390</name>
</gene>
<comment type="caution">
    <text evidence="1">The sequence shown here is derived from an EMBL/GenBank/DDBJ whole genome shotgun (WGS) entry which is preliminary data.</text>
</comment>
<proteinExistence type="predicted"/>
<organism evidence="1 2">
    <name type="scientific">Burkholderia cepacia</name>
    <name type="common">Pseudomonas cepacia</name>
    <dbReference type="NCBI Taxonomy" id="292"/>
    <lineage>
        <taxon>Bacteria</taxon>
        <taxon>Pseudomonadati</taxon>
        <taxon>Pseudomonadota</taxon>
        <taxon>Betaproteobacteria</taxon>
        <taxon>Burkholderiales</taxon>
        <taxon>Burkholderiaceae</taxon>
        <taxon>Burkholderia</taxon>
        <taxon>Burkholderia cepacia complex</taxon>
    </lineage>
</organism>
<accession>A0A8I1AU36</accession>
<evidence type="ECO:0000313" key="1">
    <source>
        <dbReference type="EMBL" id="MBH9697041.1"/>
    </source>
</evidence>
<protein>
    <submittedName>
        <fullName evidence="1">Uncharacterized protein</fullName>
    </submittedName>
</protein>